<dbReference type="CDD" id="cd00022">
    <property type="entry name" value="BIR"/>
    <property type="match status" value="1"/>
</dbReference>
<gene>
    <name evidence="2" type="ORF">DSTB1V02_LOCUS13286</name>
</gene>
<evidence type="ECO:0000256" key="1">
    <source>
        <dbReference type="SAM" id="MobiDB-lite"/>
    </source>
</evidence>
<feature type="region of interest" description="Disordered" evidence="1">
    <location>
        <begin position="252"/>
        <end position="305"/>
    </location>
</feature>
<name>A0A7R9AFY8_9CRUS</name>
<dbReference type="InterPro" id="IPR001370">
    <property type="entry name" value="BIR_rpt"/>
</dbReference>
<reference evidence="2" key="1">
    <citation type="submission" date="2020-11" db="EMBL/GenBank/DDBJ databases">
        <authorList>
            <person name="Tran Van P."/>
        </authorList>
    </citation>
    <scope>NUCLEOTIDE SEQUENCE</scope>
</reference>
<keyword evidence="3" id="KW-1185">Reference proteome</keyword>
<evidence type="ECO:0000313" key="3">
    <source>
        <dbReference type="Proteomes" id="UP000677054"/>
    </source>
</evidence>
<dbReference type="AlphaFoldDB" id="A0A7R9AFY8"/>
<dbReference type="Pfam" id="PF00653">
    <property type="entry name" value="BIR"/>
    <property type="match status" value="1"/>
</dbReference>
<accession>A0A7R9AFY8</accession>
<feature type="compositionally biased region" description="Polar residues" evidence="1">
    <location>
        <begin position="287"/>
        <end position="305"/>
    </location>
</feature>
<dbReference type="PROSITE" id="PS50143">
    <property type="entry name" value="BIR_REPEAT_2"/>
    <property type="match status" value="1"/>
</dbReference>
<sequence>MEGDSTDAALAKPNNNFVLALFTENKRRKTFYCVSAIAGYVDVDELVRWGFYLDVDPKIASKLHDNLEELSKLIVCCAFCRGKCSLKTFFITSESSETIRLRHRHLPPGYEAYSTPPSVYKCHKEMNWLCPLLTGKCLSNVEFSSRALSKGYPSDDEDFNPNRKKMLSNAKRLCSFEFSPKRYIVSTDEMARWGLNYTGIRDETACIFCRLIIHNWKYGDNPYEEHRKFSPNCALIRGHIVIDLPCENSLNSDDVTTEKRKGDDRRSKQTISNEFLQIGQNKEEQNSNDSPPANRRLTSPEPSTSFAEQINDKKFIYLDEIPPDETNRAEYCPHCNRGPFRHHFNLNQHIRDVHLPPRLHPANQVGGGSGVQQRIGRFTLEETVILEKDMEVLQFYIIERVVEFQGYCLSSEIPETQFVEDIRVFGCPSHARTFYPAFATVGSVLENRRESH</sequence>
<evidence type="ECO:0000313" key="2">
    <source>
        <dbReference type="EMBL" id="CAD7253537.1"/>
    </source>
</evidence>
<feature type="compositionally biased region" description="Polar residues" evidence="1">
    <location>
        <begin position="269"/>
        <end position="280"/>
    </location>
</feature>
<dbReference type="SUPFAM" id="SSF57924">
    <property type="entry name" value="Inhibitor of apoptosis (IAP) repeat"/>
    <property type="match status" value="1"/>
</dbReference>
<dbReference type="EMBL" id="LR905556">
    <property type="protein sequence ID" value="CAD7253537.1"/>
    <property type="molecule type" value="Genomic_DNA"/>
</dbReference>
<protein>
    <submittedName>
        <fullName evidence="2">Uncharacterized protein</fullName>
    </submittedName>
</protein>
<dbReference type="Proteomes" id="UP000677054">
    <property type="component" value="Unassembled WGS sequence"/>
</dbReference>
<organism evidence="2">
    <name type="scientific">Darwinula stevensoni</name>
    <dbReference type="NCBI Taxonomy" id="69355"/>
    <lineage>
        <taxon>Eukaryota</taxon>
        <taxon>Metazoa</taxon>
        <taxon>Ecdysozoa</taxon>
        <taxon>Arthropoda</taxon>
        <taxon>Crustacea</taxon>
        <taxon>Oligostraca</taxon>
        <taxon>Ostracoda</taxon>
        <taxon>Podocopa</taxon>
        <taxon>Podocopida</taxon>
        <taxon>Darwinulocopina</taxon>
        <taxon>Darwinuloidea</taxon>
        <taxon>Darwinulidae</taxon>
        <taxon>Darwinula</taxon>
    </lineage>
</organism>
<dbReference type="EMBL" id="CAJPEV010006039">
    <property type="protein sequence ID" value="CAG0903779.1"/>
    <property type="molecule type" value="Genomic_DNA"/>
</dbReference>
<dbReference type="OrthoDB" id="5855668at2759"/>
<dbReference type="PANTHER" id="PTHR10044">
    <property type="entry name" value="INHIBITOR OF APOPTOSIS"/>
    <property type="match status" value="1"/>
</dbReference>
<dbReference type="InterPro" id="IPR050784">
    <property type="entry name" value="IAP"/>
</dbReference>
<dbReference type="SMART" id="SM00238">
    <property type="entry name" value="BIR"/>
    <property type="match status" value="1"/>
</dbReference>
<dbReference type="Gene3D" id="1.10.1170.10">
    <property type="entry name" value="Inhibitor Of Apoptosis Protein (2mihbC-IAP-1), Chain A"/>
    <property type="match status" value="1"/>
</dbReference>
<proteinExistence type="predicted"/>
<feature type="compositionally biased region" description="Basic and acidic residues" evidence="1">
    <location>
        <begin position="256"/>
        <end position="267"/>
    </location>
</feature>